<dbReference type="Proteomes" id="UP001497623">
    <property type="component" value="Unassembled WGS sequence"/>
</dbReference>
<evidence type="ECO:0000313" key="5">
    <source>
        <dbReference type="Proteomes" id="UP001497623"/>
    </source>
</evidence>
<dbReference type="GO" id="GO:0051123">
    <property type="term" value="P:RNA polymerase II preinitiation complex assembly"/>
    <property type="evidence" value="ECO:0007669"/>
    <property type="project" value="TreeGrafter"/>
</dbReference>
<proteinExistence type="predicted"/>
<feature type="non-terminal residue" evidence="4">
    <location>
        <position position="165"/>
    </location>
</feature>
<dbReference type="GO" id="GO:0005669">
    <property type="term" value="C:transcription factor TFIID complex"/>
    <property type="evidence" value="ECO:0007669"/>
    <property type="project" value="InterPro"/>
</dbReference>
<organism evidence="4 5">
    <name type="scientific">Meganyctiphanes norvegica</name>
    <name type="common">Northern krill</name>
    <name type="synonym">Thysanopoda norvegica</name>
    <dbReference type="NCBI Taxonomy" id="48144"/>
    <lineage>
        <taxon>Eukaryota</taxon>
        <taxon>Metazoa</taxon>
        <taxon>Ecdysozoa</taxon>
        <taxon>Arthropoda</taxon>
        <taxon>Crustacea</taxon>
        <taxon>Multicrustacea</taxon>
        <taxon>Malacostraca</taxon>
        <taxon>Eumalacostraca</taxon>
        <taxon>Eucarida</taxon>
        <taxon>Euphausiacea</taxon>
        <taxon>Euphausiidae</taxon>
        <taxon>Meganyctiphanes</taxon>
    </lineage>
</organism>
<keyword evidence="2" id="KW-0539">Nucleus</keyword>
<dbReference type="PANTHER" id="PTHR13900:SF0">
    <property type="entry name" value="TRANSCRIPTION INITIATION FACTOR TFIID SUBUNIT 1"/>
    <property type="match status" value="1"/>
</dbReference>
<dbReference type="GO" id="GO:0017025">
    <property type="term" value="F:TBP-class protein binding"/>
    <property type="evidence" value="ECO:0007669"/>
    <property type="project" value="InterPro"/>
</dbReference>
<dbReference type="AlphaFoldDB" id="A0AAV2SPE2"/>
<gene>
    <name evidence="4" type="ORF">MNOR_LOCUS39906</name>
</gene>
<dbReference type="InterPro" id="IPR022591">
    <property type="entry name" value="TAF1_HAT_dom"/>
</dbReference>
<evidence type="ECO:0000259" key="3">
    <source>
        <dbReference type="Pfam" id="PF12157"/>
    </source>
</evidence>
<dbReference type="GO" id="GO:0004402">
    <property type="term" value="F:histone acetyltransferase activity"/>
    <property type="evidence" value="ECO:0007669"/>
    <property type="project" value="InterPro"/>
</dbReference>
<dbReference type="EMBL" id="CAXKWB010111272">
    <property type="protein sequence ID" value="CAL4233195.1"/>
    <property type="molecule type" value="Genomic_DNA"/>
</dbReference>
<protein>
    <recommendedName>
        <fullName evidence="3">Transcription initiation factor TFIID subunit 1 histone acetyltransferase domain-containing protein</fullName>
    </recommendedName>
</protein>
<evidence type="ECO:0000313" key="4">
    <source>
        <dbReference type="EMBL" id="CAL4233195.1"/>
    </source>
</evidence>
<name>A0AAV2SPE2_MEGNR</name>
<accession>A0AAV2SPE2</accession>
<comment type="caution">
    <text evidence="4">The sequence shown here is derived from an EMBL/GenBank/DDBJ whole genome shotgun (WGS) entry which is preliminary data.</text>
</comment>
<keyword evidence="5" id="KW-1185">Reference proteome</keyword>
<comment type="subcellular location">
    <subcellularLocation>
        <location evidence="1">Nucleus</location>
    </subcellularLocation>
</comment>
<feature type="non-terminal residue" evidence="4">
    <location>
        <position position="1"/>
    </location>
</feature>
<reference evidence="4 5" key="1">
    <citation type="submission" date="2024-05" db="EMBL/GenBank/DDBJ databases">
        <authorList>
            <person name="Wallberg A."/>
        </authorList>
    </citation>
    <scope>NUCLEOTIDE SEQUENCE [LARGE SCALE GENOMIC DNA]</scope>
</reference>
<feature type="domain" description="Transcription initiation factor TFIID subunit 1 histone acetyltransferase" evidence="3">
    <location>
        <begin position="1"/>
        <end position="163"/>
    </location>
</feature>
<dbReference type="PANTHER" id="PTHR13900">
    <property type="entry name" value="TRANSCRIPTION INITIATION FACTOR TFIID"/>
    <property type="match status" value="1"/>
</dbReference>
<evidence type="ECO:0000256" key="1">
    <source>
        <dbReference type="ARBA" id="ARBA00004123"/>
    </source>
</evidence>
<dbReference type="Pfam" id="PF12157">
    <property type="entry name" value="DUF3591"/>
    <property type="match status" value="1"/>
</dbReference>
<sequence length="165" mass="19077">VGMCTHIKNYFKQPVDNKKGSPNYRYGETSYAHSSPFLGSMNPGQSIQTIENNMYRSPIFEHKVPVTDFLIIRNRAGYSIREINAAFTSGQQCPLYEIPTPTSKRSIDFMRKFLQVFIYRLFLKSKDSPRRIKMDEIKKAFPLHLESSIRKCLKPCAVFNRTGVN</sequence>
<dbReference type="GO" id="GO:0016251">
    <property type="term" value="F:RNA polymerase II general transcription initiation factor activity"/>
    <property type="evidence" value="ECO:0007669"/>
    <property type="project" value="InterPro"/>
</dbReference>
<dbReference type="InterPro" id="IPR040240">
    <property type="entry name" value="TAF1"/>
</dbReference>
<evidence type="ECO:0000256" key="2">
    <source>
        <dbReference type="ARBA" id="ARBA00023242"/>
    </source>
</evidence>